<feature type="transmembrane region" description="Helical" evidence="1">
    <location>
        <begin position="61"/>
        <end position="83"/>
    </location>
</feature>
<evidence type="ECO:0000313" key="4">
    <source>
        <dbReference type="Proteomes" id="UP001215598"/>
    </source>
</evidence>
<evidence type="ECO:0000256" key="1">
    <source>
        <dbReference type="SAM" id="Phobius"/>
    </source>
</evidence>
<organism evidence="3 4">
    <name type="scientific">Mycena metata</name>
    <dbReference type="NCBI Taxonomy" id="1033252"/>
    <lineage>
        <taxon>Eukaryota</taxon>
        <taxon>Fungi</taxon>
        <taxon>Dikarya</taxon>
        <taxon>Basidiomycota</taxon>
        <taxon>Agaricomycotina</taxon>
        <taxon>Agaricomycetes</taxon>
        <taxon>Agaricomycetidae</taxon>
        <taxon>Agaricales</taxon>
        <taxon>Marasmiineae</taxon>
        <taxon>Mycenaceae</taxon>
        <taxon>Mycena</taxon>
    </lineage>
</organism>
<feature type="transmembrane region" description="Helical" evidence="1">
    <location>
        <begin position="126"/>
        <end position="146"/>
    </location>
</feature>
<dbReference type="Proteomes" id="UP001215598">
    <property type="component" value="Unassembled WGS sequence"/>
</dbReference>
<keyword evidence="1" id="KW-1133">Transmembrane helix</keyword>
<keyword evidence="1" id="KW-0812">Transmembrane</keyword>
<feature type="transmembrane region" description="Helical" evidence="1">
    <location>
        <begin position="242"/>
        <end position="261"/>
    </location>
</feature>
<reference evidence="3" key="1">
    <citation type="submission" date="2023-03" db="EMBL/GenBank/DDBJ databases">
        <title>Massive genome expansion in bonnet fungi (Mycena s.s.) driven by repeated elements and novel gene families across ecological guilds.</title>
        <authorList>
            <consortium name="Lawrence Berkeley National Laboratory"/>
            <person name="Harder C.B."/>
            <person name="Miyauchi S."/>
            <person name="Viragh M."/>
            <person name="Kuo A."/>
            <person name="Thoen E."/>
            <person name="Andreopoulos B."/>
            <person name="Lu D."/>
            <person name="Skrede I."/>
            <person name="Drula E."/>
            <person name="Henrissat B."/>
            <person name="Morin E."/>
            <person name="Kohler A."/>
            <person name="Barry K."/>
            <person name="LaButti K."/>
            <person name="Morin E."/>
            <person name="Salamov A."/>
            <person name="Lipzen A."/>
            <person name="Mereny Z."/>
            <person name="Hegedus B."/>
            <person name="Baldrian P."/>
            <person name="Stursova M."/>
            <person name="Weitz H."/>
            <person name="Taylor A."/>
            <person name="Grigoriev I.V."/>
            <person name="Nagy L.G."/>
            <person name="Martin F."/>
            <person name="Kauserud H."/>
        </authorList>
    </citation>
    <scope>NUCLEOTIDE SEQUENCE</scope>
    <source>
        <strain evidence="3">CBHHK182m</strain>
    </source>
</reference>
<comment type="caution">
    <text evidence="3">The sequence shown here is derived from an EMBL/GenBank/DDBJ whole genome shotgun (WGS) entry which is preliminary data.</text>
</comment>
<evidence type="ECO:0000259" key="2">
    <source>
        <dbReference type="Pfam" id="PF20151"/>
    </source>
</evidence>
<dbReference type="InterPro" id="IPR045340">
    <property type="entry name" value="DUF6533"/>
</dbReference>
<dbReference type="EMBL" id="JARKIB010000012">
    <property type="protein sequence ID" value="KAJ7773942.1"/>
    <property type="molecule type" value="Genomic_DNA"/>
</dbReference>
<dbReference type="Pfam" id="PF20151">
    <property type="entry name" value="DUF6533"/>
    <property type="match status" value="1"/>
</dbReference>
<sequence length="320" mass="35950">MAIEHPPLIPPTATSFAISQQIFAQNCGRLVGVAILYWDHAITLDAEIHFFWRSRRSTSGYWFYVNRYVGFFAGIPVAVLPFLPLSTENCARYTILRQVSLVVMQSIASIIMVVRVYALFGRSRRVLFFLVALGLGVVVVGSVRPISQGIAGDTKIQSSIPSLDKRLIVETTSEVAILNYLRIQHTSYAGIAAGWEALFLLDSIIFGMTIYKAYITRQRSVSSDLRLNTWLSLHQVITRDGALYFGMVALANLANILTYYASTPRHVGHICKRNHRYDGIPADAQSALLRKRGHHERDNWPAKHRAQEFTAYSYDHSSIG</sequence>
<feature type="domain" description="DUF6533" evidence="2">
    <location>
        <begin position="30"/>
        <end position="72"/>
    </location>
</feature>
<keyword evidence="4" id="KW-1185">Reference proteome</keyword>
<evidence type="ECO:0000313" key="3">
    <source>
        <dbReference type="EMBL" id="KAJ7773942.1"/>
    </source>
</evidence>
<feature type="transmembrane region" description="Helical" evidence="1">
    <location>
        <begin position="188"/>
        <end position="211"/>
    </location>
</feature>
<name>A0AAD7NTA0_9AGAR</name>
<dbReference type="AlphaFoldDB" id="A0AAD7NTA0"/>
<proteinExistence type="predicted"/>
<gene>
    <name evidence="3" type="ORF">B0H16DRAFT_1880441</name>
</gene>
<feature type="transmembrane region" description="Helical" evidence="1">
    <location>
        <begin position="95"/>
        <end position="114"/>
    </location>
</feature>
<accession>A0AAD7NTA0</accession>
<keyword evidence="1" id="KW-0472">Membrane</keyword>
<protein>
    <recommendedName>
        <fullName evidence="2">DUF6533 domain-containing protein</fullName>
    </recommendedName>
</protein>